<comment type="caution">
    <text evidence="1">The sequence shown here is derived from an EMBL/GenBank/DDBJ whole genome shotgun (WGS) entry which is preliminary data.</text>
</comment>
<feature type="non-terminal residue" evidence="1">
    <location>
        <position position="1"/>
    </location>
</feature>
<proteinExistence type="predicted"/>
<organism evidence="1 2">
    <name type="scientific">Gigaspora margarita</name>
    <dbReference type="NCBI Taxonomy" id="4874"/>
    <lineage>
        <taxon>Eukaryota</taxon>
        <taxon>Fungi</taxon>
        <taxon>Fungi incertae sedis</taxon>
        <taxon>Mucoromycota</taxon>
        <taxon>Glomeromycotina</taxon>
        <taxon>Glomeromycetes</taxon>
        <taxon>Diversisporales</taxon>
        <taxon>Gigasporaceae</taxon>
        <taxon>Gigaspora</taxon>
    </lineage>
</organism>
<sequence length="202" mass="22984">ESLLGSTSNSLNEFEDVESITFEITENAELPGELEPNCEPNFQLSEATQLDYDSGFLEDELDRPQISIMALIKNIGPNEIVEIWELMDKDLGVLQQQNINISTTLQQNDTEMFYPDLHIIEHIRGATYSVKNQQLASKKIRYANGFGKMKKALNIALDLGCEEELISMIMRFVEQKKTILEGTNNEHTQLNQFENITVNDPL</sequence>
<accession>A0ABN7WTV9</accession>
<evidence type="ECO:0000313" key="2">
    <source>
        <dbReference type="Proteomes" id="UP000789901"/>
    </source>
</evidence>
<gene>
    <name evidence="1" type="ORF">GMARGA_LOCUS35069</name>
</gene>
<dbReference type="EMBL" id="CAJVQB010063675">
    <property type="protein sequence ID" value="CAG8840768.1"/>
    <property type="molecule type" value="Genomic_DNA"/>
</dbReference>
<reference evidence="1 2" key="1">
    <citation type="submission" date="2021-06" db="EMBL/GenBank/DDBJ databases">
        <authorList>
            <person name="Kallberg Y."/>
            <person name="Tangrot J."/>
            <person name="Rosling A."/>
        </authorList>
    </citation>
    <scope>NUCLEOTIDE SEQUENCE [LARGE SCALE GENOMIC DNA]</scope>
    <source>
        <strain evidence="1 2">120-4 pot B 10/14</strain>
    </source>
</reference>
<dbReference type="Proteomes" id="UP000789901">
    <property type="component" value="Unassembled WGS sequence"/>
</dbReference>
<evidence type="ECO:0000313" key="1">
    <source>
        <dbReference type="EMBL" id="CAG8840768.1"/>
    </source>
</evidence>
<name>A0ABN7WTV9_GIGMA</name>
<keyword evidence="2" id="KW-1185">Reference proteome</keyword>
<feature type="non-terminal residue" evidence="1">
    <location>
        <position position="202"/>
    </location>
</feature>
<protein>
    <submittedName>
        <fullName evidence="1">18789_t:CDS:1</fullName>
    </submittedName>
</protein>